<dbReference type="PROSITE" id="PS51737">
    <property type="entry name" value="RECOMBINASE_DNA_BIND"/>
    <property type="match status" value="1"/>
</dbReference>
<dbReference type="EMBL" id="JBHLWI010000038">
    <property type="protein sequence ID" value="MFC0263829.1"/>
    <property type="molecule type" value="Genomic_DNA"/>
</dbReference>
<dbReference type="Pfam" id="PF07508">
    <property type="entry name" value="Recombinase"/>
    <property type="match status" value="1"/>
</dbReference>
<dbReference type="Gene3D" id="3.40.50.1390">
    <property type="entry name" value="Resolvase, N-terminal catalytic domain"/>
    <property type="match status" value="1"/>
</dbReference>
<dbReference type="CDD" id="cd00338">
    <property type="entry name" value="Ser_Recombinase"/>
    <property type="match status" value="1"/>
</dbReference>
<dbReference type="PANTHER" id="PTHR30461">
    <property type="entry name" value="DNA-INVERTASE FROM LAMBDOID PROPHAGE"/>
    <property type="match status" value="1"/>
</dbReference>
<dbReference type="InterPro" id="IPR050639">
    <property type="entry name" value="SSR_resolvase"/>
</dbReference>
<name>A0ABV6FW34_9BACT</name>
<proteinExistence type="predicted"/>
<feature type="domain" description="Resolvase/invertase-type recombinase catalytic" evidence="1">
    <location>
        <begin position="2"/>
        <end position="150"/>
    </location>
</feature>
<organism evidence="3 4">
    <name type="scientific">Fontibacter flavus</name>
    <dbReference type="NCBI Taxonomy" id="654838"/>
    <lineage>
        <taxon>Bacteria</taxon>
        <taxon>Pseudomonadati</taxon>
        <taxon>Bacteroidota</taxon>
        <taxon>Cytophagia</taxon>
        <taxon>Cytophagales</taxon>
        <taxon>Cyclobacteriaceae</taxon>
        <taxon>Fontibacter</taxon>
    </lineage>
</organism>
<evidence type="ECO:0000259" key="1">
    <source>
        <dbReference type="PROSITE" id="PS51736"/>
    </source>
</evidence>
<dbReference type="InterPro" id="IPR038109">
    <property type="entry name" value="DNA_bind_recomb_sf"/>
</dbReference>
<dbReference type="InterPro" id="IPR006119">
    <property type="entry name" value="Resolv_N"/>
</dbReference>
<evidence type="ECO:0000259" key="2">
    <source>
        <dbReference type="PROSITE" id="PS51737"/>
    </source>
</evidence>
<dbReference type="PROSITE" id="PS51736">
    <property type="entry name" value="RECOMBINASES_3"/>
    <property type="match status" value="1"/>
</dbReference>
<dbReference type="InterPro" id="IPR036162">
    <property type="entry name" value="Resolvase-like_N_sf"/>
</dbReference>
<comment type="caution">
    <text evidence="3">The sequence shown here is derived from an EMBL/GenBank/DDBJ whole genome shotgun (WGS) entry which is preliminary data.</text>
</comment>
<gene>
    <name evidence="3" type="ORF">ACFFIP_14135</name>
</gene>
<keyword evidence="4" id="KW-1185">Reference proteome</keyword>
<dbReference type="SMART" id="SM00857">
    <property type="entry name" value="Resolvase"/>
    <property type="match status" value="1"/>
</dbReference>
<feature type="domain" description="Recombinase" evidence="2">
    <location>
        <begin position="157"/>
        <end position="266"/>
    </location>
</feature>
<dbReference type="InterPro" id="IPR011109">
    <property type="entry name" value="DNA_bind_recombinase_dom"/>
</dbReference>
<dbReference type="Proteomes" id="UP001589797">
    <property type="component" value="Unassembled WGS sequence"/>
</dbReference>
<dbReference type="SUPFAM" id="SSF53041">
    <property type="entry name" value="Resolvase-like"/>
    <property type="match status" value="1"/>
</dbReference>
<sequence>MKTIIYKRVSTDEQAENGYSLQYQEQVISQYCKFNNFEIIDVYTEDYSGKDFNRPEWMKLLNYLKKNRGKVDQVLCLRWDRWSRNLHYALDEIKKLSSLGVRINTVEQPIDIENPDSKVLLSLYLTLPEVENDKNSARTTEGSRRARFEGCWTGSPPRGYSCVRTADNKSTLAPNDKAKYIQMAFERLATGLYSANDVRLWLGKEGFLLPKQTFYHTMRNIAYMGKIFVKAWKKEPEQIVDGLHPPLVSEEVFKRANMVLDGRVRQMDYDSDKTDLYPMKGFIKCSKHGRTITAYKARGGNGQRLHYHYYICTKKNCFRHRVEEVHDKVEKLLSKISLTAAMVLVYKSALQTIMERDFSGQKSKINKLKTEQEKLIQRKIILQDSFIDGKIDSEDFKEIKKRIESDLFKVEENIRSLESEKSPFKEYLNKTLPLIENLPSFWRKADGKTKKKILGCIFEEKIENLDFDVATTPFTLEMSVLMGVEGVFDEYKNKKEVVSDLFFSLAPPLGLEPRTP</sequence>
<dbReference type="PANTHER" id="PTHR30461:SF23">
    <property type="entry name" value="DNA RECOMBINASE-RELATED"/>
    <property type="match status" value="1"/>
</dbReference>
<protein>
    <submittedName>
        <fullName evidence="3">Recombinase family protein</fullName>
    </submittedName>
</protein>
<reference evidence="3 4" key="1">
    <citation type="submission" date="2024-09" db="EMBL/GenBank/DDBJ databases">
        <authorList>
            <person name="Sun Q."/>
            <person name="Mori K."/>
        </authorList>
    </citation>
    <scope>NUCLEOTIDE SEQUENCE [LARGE SCALE GENOMIC DNA]</scope>
    <source>
        <strain evidence="3 4">CCM 7650</strain>
    </source>
</reference>
<dbReference type="Pfam" id="PF00239">
    <property type="entry name" value="Resolvase"/>
    <property type="match status" value="1"/>
</dbReference>
<evidence type="ECO:0000313" key="3">
    <source>
        <dbReference type="EMBL" id="MFC0263829.1"/>
    </source>
</evidence>
<accession>A0ABV6FW34</accession>
<evidence type="ECO:0000313" key="4">
    <source>
        <dbReference type="Proteomes" id="UP001589797"/>
    </source>
</evidence>
<dbReference type="Gene3D" id="3.90.1750.20">
    <property type="entry name" value="Putative Large Serine Recombinase, Chain B, Domain 2"/>
    <property type="match status" value="1"/>
</dbReference>
<dbReference type="RefSeq" id="WP_382388339.1">
    <property type="nucleotide sequence ID" value="NZ_JBHLWI010000038.1"/>
</dbReference>